<protein>
    <recommendedName>
        <fullName evidence="2">PepSY domain-containing protein</fullName>
    </recommendedName>
</protein>
<comment type="caution">
    <text evidence="1">The sequence shown here is derived from an EMBL/GenBank/DDBJ whole genome shotgun (WGS) entry which is preliminary data.</text>
</comment>
<gene>
    <name evidence="1" type="ORF">S03H2_32433</name>
</gene>
<organism evidence="1">
    <name type="scientific">marine sediment metagenome</name>
    <dbReference type="NCBI Taxonomy" id="412755"/>
    <lineage>
        <taxon>unclassified sequences</taxon>
        <taxon>metagenomes</taxon>
        <taxon>ecological metagenomes</taxon>
    </lineage>
</organism>
<proteinExistence type="predicted"/>
<evidence type="ECO:0008006" key="2">
    <source>
        <dbReference type="Google" id="ProtNLM"/>
    </source>
</evidence>
<feature type="non-terminal residue" evidence="1">
    <location>
        <position position="1"/>
    </location>
</feature>
<dbReference type="EMBL" id="BARU01019707">
    <property type="protein sequence ID" value="GAH55899.1"/>
    <property type="molecule type" value="Genomic_DNA"/>
</dbReference>
<name>X1HPY4_9ZZZZ</name>
<evidence type="ECO:0000313" key="1">
    <source>
        <dbReference type="EMBL" id="GAH55899.1"/>
    </source>
</evidence>
<reference evidence="1" key="1">
    <citation type="journal article" date="2014" name="Front. Microbiol.">
        <title>High frequency of phylogenetically diverse reductive dehalogenase-homologous genes in deep subseafloor sedimentary metagenomes.</title>
        <authorList>
            <person name="Kawai M."/>
            <person name="Futagami T."/>
            <person name="Toyoda A."/>
            <person name="Takaki Y."/>
            <person name="Nishi S."/>
            <person name="Hori S."/>
            <person name="Arai W."/>
            <person name="Tsubouchi T."/>
            <person name="Morono Y."/>
            <person name="Uchiyama I."/>
            <person name="Ito T."/>
            <person name="Fujiyama A."/>
            <person name="Inagaki F."/>
            <person name="Takami H."/>
        </authorList>
    </citation>
    <scope>NUCLEOTIDE SEQUENCE</scope>
    <source>
        <strain evidence="1">Expedition CK06-06</strain>
    </source>
</reference>
<accession>X1HPY4</accession>
<dbReference type="AlphaFoldDB" id="X1HPY4"/>
<sequence>DIDGMNMYVEDTVGGVKIRVEMEDAGTIMVTNVDTGAEIIAERGF</sequence>